<organism evidence="2">
    <name type="scientific">viral metagenome</name>
    <dbReference type="NCBI Taxonomy" id="1070528"/>
    <lineage>
        <taxon>unclassified sequences</taxon>
        <taxon>metagenomes</taxon>
        <taxon>organismal metagenomes</taxon>
    </lineage>
</organism>
<gene>
    <name evidence="1" type="ORF">MM415A01916_0004</name>
    <name evidence="2" type="ORF">MM415B04269_0008</name>
</gene>
<dbReference type="EMBL" id="MT142125">
    <property type="protein sequence ID" value="QJA74856.1"/>
    <property type="molecule type" value="Genomic_DNA"/>
</dbReference>
<evidence type="ECO:0000313" key="1">
    <source>
        <dbReference type="EMBL" id="QJA74856.1"/>
    </source>
</evidence>
<dbReference type="AlphaFoldDB" id="A0A6M3LKK0"/>
<name>A0A6M3LKK0_9ZZZZ</name>
<dbReference type="EMBL" id="MT143140">
    <property type="protein sequence ID" value="QJA93325.1"/>
    <property type="molecule type" value="Genomic_DNA"/>
</dbReference>
<sequence>MDIVKGTTYVNDDEYAFNLAEVNLVAPNKEGGTGWHRFQIIALYRESHLCEYREDLGKSVDFKADQFRIMGGVVDGKKVYQEHTVNELREMADDMRWNKQAIDVKELFKVG</sequence>
<proteinExistence type="predicted"/>
<accession>A0A6M3LKK0</accession>
<protein>
    <submittedName>
        <fullName evidence="2">Uncharacterized protein</fullName>
    </submittedName>
</protein>
<reference evidence="2" key="1">
    <citation type="submission" date="2020-03" db="EMBL/GenBank/DDBJ databases">
        <title>The deep terrestrial virosphere.</title>
        <authorList>
            <person name="Holmfeldt K."/>
            <person name="Nilsson E."/>
            <person name="Simone D."/>
            <person name="Lopez-Fernandez M."/>
            <person name="Wu X."/>
            <person name="de Brujin I."/>
            <person name="Lundin D."/>
            <person name="Andersson A."/>
            <person name="Bertilsson S."/>
            <person name="Dopson M."/>
        </authorList>
    </citation>
    <scope>NUCLEOTIDE SEQUENCE</scope>
    <source>
        <strain evidence="1">MM415A01916</strain>
        <strain evidence="2">MM415B04269</strain>
    </source>
</reference>
<evidence type="ECO:0000313" key="2">
    <source>
        <dbReference type="EMBL" id="QJA93325.1"/>
    </source>
</evidence>